<sequence>MKTFIALSTLLAVAFAAPADPYHPAPYRPAPYHPAPHHPAPSYHEEPAHYNYGYAVHDDYSGTNFQANENRDGYGTKGEYSVLLPDGRTQIVTYSVDGYSGYVADVKYDGYAKVEPYHPAPAYKPAPYHPAPAYKPAPYHPAPYSG</sequence>
<dbReference type="GO" id="GO:0042302">
    <property type="term" value="F:structural constituent of cuticle"/>
    <property type="evidence" value="ECO:0007669"/>
    <property type="project" value="UniProtKB-UniRule"/>
</dbReference>
<keyword evidence="3" id="KW-0732">Signal</keyword>
<evidence type="ECO:0000256" key="3">
    <source>
        <dbReference type="SAM" id="SignalP"/>
    </source>
</evidence>
<feature type="signal peptide" evidence="3">
    <location>
        <begin position="1"/>
        <end position="16"/>
    </location>
</feature>
<keyword evidence="1 2" id="KW-0193">Cuticle</keyword>
<dbReference type="EMBL" id="VCGU01000002">
    <property type="protein sequence ID" value="TRY79551.1"/>
    <property type="molecule type" value="Genomic_DNA"/>
</dbReference>
<protein>
    <recommendedName>
        <fullName evidence="6">Pro-resilin</fullName>
    </recommendedName>
</protein>
<organism evidence="4 5">
    <name type="scientific">Tigriopus californicus</name>
    <name type="common">Marine copepod</name>
    <dbReference type="NCBI Taxonomy" id="6832"/>
    <lineage>
        <taxon>Eukaryota</taxon>
        <taxon>Metazoa</taxon>
        <taxon>Ecdysozoa</taxon>
        <taxon>Arthropoda</taxon>
        <taxon>Crustacea</taxon>
        <taxon>Multicrustacea</taxon>
        <taxon>Hexanauplia</taxon>
        <taxon>Copepoda</taxon>
        <taxon>Harpacticoida</taxon>
        <taxon>Harpacticidae</taxon>
        <taxon>Tigriopus</taxon>
    </lineage>
</organism>
<comment type="caution">
    <text evidence="4">The sequence shown here is derived from an EMBL/GenBank/DDBJ whole genome shotgun (WGS) entry which is preliminary data.</text>
</comment>
<dbReference type="PANTHER" id="PTHR12236:SF79">
    <property type="entry name" value="CUTICULAR PROTEIN 50CB-RELATED"/>
    <property type="match status" value="1"/>
</dbReference>
<evidence type="ECO:0000256" key="2">
    <source>
        <dbReference type="PROSITE-ProRule" id="PRU00497"/>
    </source>
</evidence>
<evidence type="ECO:0000256" key="1">
    <source>
        <dbReference type="ARBA" id="ARBA00022460"/>
    </source>
</evidence>
<accession>A0A553PPE6</accession>
<dbReference type="PROSITE" id="PS51155">
    <property type="entry name" value="CHIT_BIND_RR_2"/>
    <property type="match status" value="1"/>
</dbReference>
<dbReference type="GO" id="GO:0031012">
    <property type="term" value="C:extracellular matrix"/>
    <property type="evidence" value="ECO:0007669"/>
    <property type="project" value="TreeGrafter"/>
</dbReference>
<dbReference type="GO" id="GO:0005615">
    <property type="term" value="C:extracellular space"/>
    <property type="evidence" value="ECO:0007669"/>
    <property type="project" value="TreeGrafter"/>
</dbReference>
<dbReference type="PANTHER" id="PTHR12236">
    <property type="entry name" value="STRUCTURAL CONTITUENT OF CUTICLE"/>
    <property type="match status" value="1"/>
</dbReference>
<evidence type="ECO:0000313" key="4">
    <source>
        <dbReference type="EMBL" id="TRY79551.1"/>
    </source>
</evidence>
<evidence type="ECO:0008006" key="6">
    <source>
        <dbReference type="Google" id="ProtNLM"/>
    </source>
</evidence>
<gene>
    <name evidence="4" type="ORF">TCAL_12409</name>
</gene>
<dbReference type="InterPro" id="IPR000618">
    <property type="entry name" value="Insect_cuticle"/>
</dbReference>
<dbReference type="OMA" id="KGEAQYP"/>
<dbReference type="Proteomes" id="UP000318571">
    <property type="component" value="Chromosome 6"/>
</dbReference>
<dbReference type="PRINTS" id="PR00947">
    <property type="entry name" value="CUTICLE"/>
</dbReference>
<evidence type="ECO:0000313" key="5">
    <source>
        <dbReference type="Proteomes" id="UP000318571"/>
    </source>
</evidence>
<dbReference type="OrthoDB" id="6378648at2759"/>
<name>A0A553PPE6_TIGCA</name>
<keyword evidence="5" id="KW-1185">Reference proteome</keyword>
<feature type="chain" id="PRO_5022228846" description="Pro-resilin" evidence="3">
    <location>
        <begin position="17"/>
        <end position="146"/>
    </location>
</feature>
<dbReference type="AlphaFoldDB" id="A0A553PPE6"/>
<dbReference type="InterPro" id="IPR051217">
    <property type="entry name" value="Insect_Cuticle_Struc_Prot"/>
</dbReference>
<proteinExistence type="predicted"/>
<reference evidence="4 5" key="1">
    <citation type="journal article" date="2018" name="Nat. Ecol. Evol.">
        <title>Genomic signatures of mitonuclear coevolution across populations of Tigriopus californicus.</title>
        <authorList>
            <person name="Barreto F.S."/>
            <person name="Watson E.T."/>
            <person name="Lima T.G."/>
            <person name="Willett C.S."/>
            <person name="Edmands S."/>
            <person name="Li W."/>
            <person name="Burton R.S."/>
        </authorList>
    </citation>
    <scope>NUCLEOTIDE SEQUENCE [LARGE SCALE GENOMIC DNA]</scope>
    <source>
        <strain evidence="4 5">San Diego</strain>
    </source>
</reference>
<dbReference type="Pfam" id="PF00379">
    <property type="entry name" value="Chitin_bind_4"/>
    <property type="match status" value="1"/>
</dbReference>